<dbReference type="Gene3D" id="3.40.50.2000">
    <property type="entry name" value="Glycogen Phosphorylase B"/>
    <property type="match status" value="2"/>
</dbReference>
<dbReference type="Pfam" id="PF00534">
    <property type="entry name" value="Glycos_transf_1"/>
    <property type="match status" value="1"/>
</dbReference>
<dbReference type="PANTHER" id="PTHR45947">
    <property type="entry name" value="SULFOQUINOVOSYL TRANSFERASE SQD2"/>
    <property type="match status" value="1"/>
</dbReference>
<proteinExistence type="predicted"/>
<sequence>MTRVLMLSTDANIFDETSNVRERMKWYGSVFEELHIIVCARTGKNPRPRQAKMGGQKTKISENVFVYSTLNESRFLCLWEAYRIAKRIIQTINYKPSTTNYVVITAQDPFEVGLVGYALKNRFGVPLQLQIHTDFLSPYFWRESFKNKIRVLLARFLIPRADGIRVVSERIKKQLQTKNYKLKTDPVVLPIFVNIEKIRATTITTDLHKKYPQFDFIILMASRLTREKNITMAFSALSSLIRANRRIGLIIVGEGPEKEKLKLLTNRYSLDTNVIFEPAVDFETLVSYYKTADLFLLTSNYEGYGRTIVEALAAQCPVAMTDAGIAGEIVENGKSGIVIPVKNTQALQEAIEMLIKHLSMRSMLAQEGMRRALALVQNDKTKYVNCYRDALHSLL</sequence>
<evidence type="ECO:0000259" key="1">
    <source>
        <dbReference type="Pfam" id="PF00534"/>
    </source>
</evidence>
<reference evidence="3 4" key="1">
    <citation type="journal article" date="2016" name="Nat. Commun.">
        <title>Thousands of microbial genomes shed light on interconnected biogeochemical processes in an aquifer system.</title>
        <authorList>
            <person name="Anantharaman K."/>
            <person name="Brown C.T."/>
            <person name="Hug L.A."/>
            <person name="Sharon I."/>
            <person name="Castelle C.J."/>
            <person name="Probst A.J."/>
            <person name="Thomas B.C."/>
            <person name="Singh A."/>
            <person name="Wilkins M.J."/>
            <person name="Karaoz U."/>
            <person name="Brodie E.L."/>
            <person name="Williams K.H."/>
            <person name="Hubbard S.S."/>
            <person name="Banfield J.F."/>
        </authorList>
    </citation>
    <scope>NUCLEOTIDE SEQUENCE [LARGE SCALE GENOMIC DNA]</scope>
</reference>
<dbReference type="Proteomes" id="UP000178406">
    <property type="component" value="Unassembled WGS sequence"/>
</dbReference>
<evidence type="ECO:0000313" key="4">
    <source>
        <dbReference type="Proteomes" id="UP000178406"/>
    </source>
</evidence>
<evidence type="ECO:0000313" key="3">
    <source>
        <dbReference type="EMBL" id="OGF73823.1"/>
    </source>
</evidence>
<dbReference type="STRING" id="1798338.A3J56_02220"/>
<dbReference type="AlphaFoldDB" id="A0A1F5WDZ7"/>
<dbReference type="GO" id="GO:0016757">
    <property type="term" value="F:glycosyltransferase activity"/>
    <property type="evidence" value="ECO:0007669"/>
    <property type="project" value="InterPro"/>
</dbReference>
<organism evidence="3 4">
    <name type="scientific">Candidatus Giovannonibacteria bacterium RIFCSPHIGHO2_02_FULL_46_20</name>
    <dbReference type="NCBI Taxonomy" id="1798338"/>
    <lineage>
        <taxon>Bacteria</taxon>
        <taxon>Candidatus Giovannoniibacteriota</taxon>
    </lineage>
</organism>
<feature type="domain" description="Glycosyltransferase subfamily 4-like N-terminal" evidence="2">
    <location>
        <begin position="40"/>
        <end position="196"/>
    </location>
</feature>
<dbReference type="InterPro" id="IPR028098">
    <property type="entry name" value="Glyco_trans_4-like_N"/>
</dbReference>
<feature type="domain" description="Glycosyl transferase family 1" evidence="1">
    <location>
        <begin position="215"/>
        <end position="368"/>
    </location>
</feature>
<gene>
    <name evidence="3" type="ORF">A3J56_02220</name>
</gene>
<dbReference type="Pfam" id="PF13439">
    <property type="entry name" value="Glyco_transf_4"/>
    <property type="match status" value="1"/>
</dbReference>
<comment type="caution">
    <text evidence="3">The sequence shown here is derived from an EMBL/GenBank/DDBJ whole genome shotgun (WGS) entry which is preliminary data.</text>
</comment>
<protein>
    <recommendedName>
        <fullName evidence="5">Glycosyl transferase family 1 domain-containing protein</fullName>
    </recommendedName>
</protein>
<evidence type="ECO:0000259" key="2">
    <source>
        <dbReference type="Pfam" id="PF13439"/>
    </source>
</evidence>
<dbReference type="InterPro" id="IPR001296">
    <property type="entry name" value="Glyco_trans_1"/>
</dbReference>
<evidence type="ECO:0008006" key="5">
    <source>
        <dbReference type="Google" id="ProtNLM"/>
    </source>
</evidence>
<accession>A0A1F5WDZ7</accession>
<dbReference type="SUPFAM" id="SSF53756">
    <property type="entry name" value="UDP-Glycosyltransferase/glycogen phosphorylase"/>
    <property type="match status" value="1"/>
</dbReference>
<dbReference type="PANTHER" id="PTHR45947:SF3">
    <property type="entry name" value="SULFOQUINOVOSYL TRANSFERASE SQD2"/>
    <property type="match status" value="1"/>
</dbReference>
<dbReference type="EMBL" id="MFHQ01000036">
    <property type="protein sequence ID" value="OGF73823.1"/>
    <property type="molecule type" value="Genomic_DNA"/>
</dbReference>
<dbReference type="InterPro" id="IPR050194">
    <property type="entry name" value="Glycosyltransferase_grp1"/>
</dbReference>
<name>A0A1F5WDZ7_9BACT</name>